<keyword evidence="11 12" id="KW-0472">Membrane</keyword>
<dbReference type="GO" id="GO:0020037">
    <property type="term" value="F:heme binding"/>
    <property type="evidence" value="ECO:0007669"/>
    <property type="project" value="InterPro"/>
</dbReference>
<feature type="transmembrane region" description="Helical" evidence="12">
    <location>
        <begin position="87"/>
        <end position="111"/>
    </location>
</feature>
<evidence type="ECO:0000256" key="6">
    <source>
        <dbReference type="ARBA" id="ARBA00022723"/>
    </source>
</evidence>
<dbReference type="EMBL" id="VEPZ02001001">
    <property type="protein sequence ID" value="KAE8703407.1"/>
    <property type="molecule type" value="Genomic_DNA"/>
</dbReference>
<keyword evidence="6" id="KW-0479">Metal-binding</keyword>
<comment type="cofactor">
    <cofactor evidence="1">
        <name>heme</name>
        <dbReference type="ChEBI" id="CHEBI:30413"/>
    </cofactor>
</comment>
<dbReference type="Gene3D" id="1.10.630.10">
    <property type="entry name" value="Cytochrome P450"/>
    <property type="match status" value="1"/>
</dbReference>
<keyword evidence="7 12" id="KW-1133">Transmembrane helix</keyword>
<keyword evidence="4" id="KW-0349">Heme</keyword>
<keyword evidence="10" id="KW-0503">Monooxygenase</keyword>
<evidence type="ECO:0000256" key="2">
    <source>
        <dbReference type="ARBA" id="ARBA00004167"/>
    </source>
</evidence>
<sequence>MMCLTSTIICRVAFGNGMPKKELKEAGFHNRLEKTFKELDIFYQDLIDEHLDPKRLKPEQKDIIDVLLQISKDTDFLFDLTIYHIKAILMIVFIAGTDTSAAAVIWVMSFLMKNPKCLKRTQVELALANLLYKFDWGMPSGMNEEDINFDVLPEIVTHKKNDQVKATLPIQFAPFANVRIRIPDLCLRDLMPLPTRPTGC</sequence>
<dbReference type="InterPro" id="IPR001128">
    <property type="entry name" value="Cyt_P450"/>
</dbReference>
<keyword evidence="5 12" id="KW-0812">Transmembrane</keyword>
<evidence type="ECO:0000256" key="4">
    <source>
        <dbReference type="ARBA" id="ARBA00022617"/>
    </source>
</evidence>
<dbReference type="Proteomes" id="UP000436088">
    <property type="component" value="Unassembled WGS sequence"/>
</dbReference>
<accession>A0A6A3AIH2</accession>
<dbReference type="Pfam" id="PF00067">
    <property type="entry name" value="p450"/>
    <property type="match status" value="1"/>
</dbReference>
<dbReference type="InterPro" id="IPR036396">
    <property type="entry name" value="Cyt_P450_sf"/>
</dbReference>
<evidence type="ECO:0000256" key="3">
    <source>
        <dbReference type="ARBA" id="ARBA00010617"/>
    </source>
</evidence>
<evidence type="ECO:0000313" key="13">
    <source>
        <dbReference type="EMBL" id="KAE8703407.1"/>
    </source>
</evidence>
<evidence type="ECO:0000256" key="8">
    <source>
        <dbReference type="ARBA" id="ARBA00023002"/>
    </source>
</evidence>
<protein>
    <submittedName>
        <fullName evidence="13">Cytochrome P450</fullName>
    </submittedName>
</protein>
<dbReference type="PANTHER" id="PTHR47955">
    <property type="entry name" value="CYTOCHROME P450 FAMILY 71 PROTEIN"/>
    <property type="match status" value="1"/>
</dbReference>
<comment type="subcellular location">
    <subcellularLocation>
        <location evidence="2">Membrane</location>
        <topology evidence="2">Single-pass membrane protein</topology>
    </subcellularLocation>
</comment>
<evidence type="ECO:0000256" key="11">
    <source>
        <dbReference type="ARBA" id="ARBA00023136"/>
    </source>
</evidence>
<evidence type="ECO:0000256" key="10">
    <source>
        <dbReference type="ARBA" id="ARBA00023033"/>
    </source>
</evidence>
<evidence type="ECO:0000256" key="5">
    <source>
        <dbReference type="ARBA" id="ARBA00022692"/>
    </source>
</evidence>
<name>A0A6A3AIH2_HIBSY</name>
<evidence type="ECO:0000313" key="14">
    <source>
        <dbReference type="Proteomes" id="UP000436088"/>
    </source>
</evidence>
<dbReference type="GO" id="GO:0016705">
    <property type="term" value="F:oxidoreductase activity, acting on paired donors, with incorporation or reduction of molecular oxygen"/>
    <property type="evidence" value="ECO:0007669"/>
    <property type="project" value="InterPro"/>
</dbReference>
<reference evidence="13" key="1">
    <citation type="submission" date="2019-09" db="EMBL/GenBank/DDBJ databases">
        <title>Draft genome information of white flower Hibiscus syriacus.</title>
        <authorList>
            <person name="Kim Y.-M."/>
        </authorList>
    </citation>
    <scope>NUCLEOTIDE SEQUENCE [LARGE SCALE GENOMIC DNA]</scope>
    <source>
        <strain evidence="13">YM2019G1</strain>
    </source>
</reference>
<keyword evidence="9" id="KW-0408">Iron</keyword>
<keyword evidence="8" id="KW-0560">Oxidoreductase</keyword>
<dbReference type="GO" id="GO:0004497">
    <property type="term" value="F:monooxygenase activity"/>
    <property type="evidence" value="ECO:0007669"/>
    <property type="project" value="UniProtKB-KW"/>
</dbReference>
<proteinExistence type="inferred from homology"/>
<comment type="similarity">
    <text evidence="3">Belongs to the cytochrome P450 family.</text>
</comment>
<dbReference type="PANTHER" id="PTHR47955:SF22">
    <property type="entry name" value="CYTOCHROME P450 83B1-LIKE"/>
    <property type="match status" value="1"/>
</dbReference>
<gene>
    <name evidence="13" type="ORF">F3Y22_tig00110472pilonHSYRG00520</name>
</gene>
<evidence type="ECO:0000256" key="1">
    <source>
        <dbReference type="ARBA" id="ARBA00001971"/>
    </source>
</evidence>
<evidence type="ECO:0000256" key="12">
    <source>
        <dbReference type="SAM" id="Phobius"/>
    </source>
</evidence>
<dbReference type="GO" id="GO:0005506">
    <property type="term" value="F:iron ion binding"/>
    <property type="evidence" value="ECO:0007669"/>
    <property type="project" value="InterPro"/>
</dbReference>
<dbReference type="GO" id="GO:0016020">
    <property type="term" value="C:membrane"/>
    <property type="evidence" value="ECO:0007669"/>
    <property type="project" value="UniProtKB-SubCell"/>
</dbReference>
<organism evidence="13 14">
    <name type="scientific">Hibiscus syriacus</name>
    <name type="common">Rose of Sharon</name>
    <dbReference type="NCBI Taxonomy" id="106335"/>
    <lineage>
        <taxon>Eukaryota</taxon>
        <taxon>Viridiplantae</taxon>
        <taxon>Streptophyta</taxon>
        <taxon>Embryophyta</taxon>
        <taxon>Tracheophyta</taxon>
        <taxon>Spermatophyta</taxon>
        <taxon>Magnoliopsida</taxon>
        <taxon>eudicotyledons</taxon>
        <taxon>Gunneridae</taxon>
        <taxon>Pentapetalae</taxon>
        <taxon>rosids</taxon>
        <taxon>malvids</taxon>
        <taxon>Malvales</taxon>
        <taxon>Malvaceae</taxon>
        <taxon>Malvoideae</taxon>
        <taxon>Hibiscus</taxon>
    </lineage>
</organism>
<evidence type="ECO:0000256" key="7">
    <source>
        <dbReference type="ARBA" id="ARBA00022989"/>
    </source>
</evidence>
<dbReference type="AlphaFoldDB" id="A0A6A3AIH2"/>
<dbReference type="SUPFAM" id="SSF48264">
    <property type="entry name" value="Cytochrome P450"/>
    <property type="match status" value="1"/>
</dbReference>
<evidence type="ECO:0000256" key="9">
    <source>
        <dbReference type="ARBA" id="ARBA00023004"/>
    </source>
</evidence>
<comment type="caution">
    <text evidence="13">The sequence shown here is derived from an EMBL/GenBank/DDBJ whole genome shotgun (WGS) entry which is preliminary data.</text>
</comment>
<keyword evidence="14" id="KW-1185">Reference proteome</keyword>